<proteinExistence type="predicted"/>
<dbReference type="PANTHER" id="PTHR23026:SF123">
    <property type="entry name" value="NAD(P)H NITROREDUCTASE RV3131-RELATED"/>
    <property type="match status" value="1"/>
</dbReference>
<feature type="domain" description="Nitroreductase" evidence="1">
    <location>
        <begin position="24"/>
        <end position="190"/>
    </location>
</feature>
<gene>
    <name evidence="2" type="ORF">SAMN05421508_103194</name>
</gene>
<name>A0A286GE59_9PROT</name>
<dbReference type="InterPro" id="IPR050627">
    <property type="entry name" value="Nitroreductase/BluB"/>
</dbReference>
<organism evidence="2 3">
    <name type="scientific">Caenispirillum bisanense</name>
    <dbReference type="NCBI Taxonomy" id="414052"/>
    <lineage>
        <taxon>Bacteria</taxon>
        <taxon>Pseudomonadati</taxon>
        <taxon>Pseudomonadota</taxon>
        <taxon>Alphaproteobacteria</taxon>
        <taxon>Rhodospirillales</taxon>
        <taxon>Novispirillaceae</taxon>
        <taxon>Caenispirillum</taxon>
    </lineage>
</organism>
<dbReference type="OrthoDB" id="9773807at2"/>
<reference evidence="2 3" key="1">
    <citation type="submission" date="2017-09" db="EMBL/GenBank/DDBJ databases">
        <authorList>
            <person name="Ehlers B."/>
            <person name="Leendertz F.H."/>
        </authorList>
    </citation>
    <scope>NUCLEOTIDE SEQUENCE [LARGE SCALE GENOMIC DNA]</scope>
    <source>
        <strain evidence="2 3">USBA 140</strain>
    </source>
</reference>
<sequence length="219" mass="24125">MTAAGGGSAPVFDQRFRAQLRDLIAWRRDIRHFKPDPLDPALVDDLVRLACQAPSVGNSQPWRFVLVEDPALRVRVRANFAAANSEALHEYEGERAKLYASLKLAGLDKAPVQMAVFCDAAGALGHGLGSRTVPETLMHSVAGAVTLLALAARAHGVGVGYVSILDPQRLCEDLEVPADWHFVAYLCLGYPGIEDSDVPELQRRGWQDRLEYRSFVHRR</sequence>
<evidence type="ECO:0000313" key="2">
    <source>
        <dbReference type="EMBL" id="SOD93782.1"/>
    </source>
</evidence>
<dbReference type="SUPFAM" id="SSF55469">
    <property type="entry name" value="FMN-dependent nitroreductase-like"/>
    <property type="match status" value="1"/>
</dbReference>
<dbReference type="Pfam" id="PF00881">
    <property type="entry name" value="Nitroreductase"/>
    <property type="match status" value="1"/>
</dbReference>
<dbReference type="Gene3D" id="3.40.109.10">
    <property type="entry name" value="NADH Oxidase"/>
    <property type="match status" value="1"/>
</dbReference>
<dbReference type="RefSeq" id="WP_097278565.1">
    <property type="nucleotide sequence ID" value="NZ_OCNJ01000003.1"/>
</dbReference>
<dbReference type="GO" id="GO:0016491">
    <property type="term" value="F:oxidoreductase activity"/>
    <property type="evidence" value="ECO:0007669"/>
    <property type="project" value="InterPro"/>
</dbReference>
<accession>A0A286GE59</accession>
<dbReference type="AlphaFoldDB" id="A0A286GE59"/>
<evidence type="ECO:0000313" key="3">
    <source>
        <dbReference type="Proteomes" id="UP000219621"/>
    </source>
</evidence>
<dbReference type="InterPro" id="IPR000415">
    <property type="entry name" value="Nitroreductase-like"/>
</dbReference>
<dbReference type="EMBL" id="OCNJ01000003">
    <property type="protein sequence ID" value="SOD93782.1"/>
    <property type="molecule type" value="Genomic_DNA"/>
</dbReference>
<evidence type="ECO:0000259" key="1">
    <source>
        <dbReference type="Pfam" id="PF00881"/>
    </source>
</evidence>
<dbReference type="PANTHER" id="PTHR23026">
    <property type="entry name" value="NADPH NITROREDUCTASE"/>
    <property type="match status" value="1"/>
</dbReference>
<dbReference type="NCBIfam" id="TIGR02476">
    <property type="entry name" value="BluB"/>
    <property type="match status" value="1"/>
</dbReference>
<dbReference type="InterPro" id="IPR012825">
    <property type="entry name" value="BluB"/>
</dbReference>
<dbReference type="InterPro" id="IPR029479">
    <property type="entry name" value="Nitroreductase"/>
</dbReference>
<dbReference type="Proteomes" id="UP000219621">
    <property type="component" value="Unassembled WGS sequence"/>
</dbReference>
<protein>
    <submittedName>
        <fullName evidence="2">Cob(II)yrinic acid a,c-diamide reductase</fullName>
    </submittedName>
</protein>
<keyword evidence="3" id="KW-1185">Reference proteome</keyword>